<evidence type="ECO:0000256" key="2">
    <source>
        <dbReference type="ARBA" id="ARBA00039140"/>
    </source>
</evidence>
<proteinExistence type="predicted"/>
<evidence type="ECO:0000259" key="5">
    <source>
        <dbReference type="PROSITE" id="PS50122"/>
    </source>
</evidence>
<organism evidence="6 7">
    <name type="scientific">Methylophilus luteus</name>
    <dbReference type="NCBI Taxonomy" id="640108"/>
    <lineage>
        <taxon>Bacteria</taxon>
        <taxon>Pseudomonadati</taxon>
        <taxon>Pseudomonadota</taxon>
        <taxon>Betaproteobacteria</taxon>
        <taxon>Nitrosomonadales</taxon>
        <taxon>Methylophilaceae</taxon>
        <taxon>Methylophilus</taxon>
    </lineage>
</organism>
<dbReference type="PROSITE" id="PS50122">
    <property type="entry name" value="CHEB"/>
    <property type="match status" value="1"/>
</dbReference>
<evidence type="ECO:0000256" key="1">
    <source>
        <dbReference type="ARBA" id="ARBA00022801"/>
    </source>
</evidence>
<comment type="caution">
    <text evidence="6">The sequence shown here is derived from an EMBL/GenBank/DDBJ whole genome shotgun (WGS) entry which is preliminary data.</text>
</comment>
<feature type="domain" description="CheB-type methylesterase" evidence="5">
    <location>
        <begin position="10"/>
        <end position="194"/>
    </location>
</feature>
<dbReference type="RefSeq" id="WP_379058315.1">
    <property type="nucleotide sequence ID" value="NZ_JBHTKB010000003.1"/>
</dbReference>
<dbReference type="Pfam" id="PF01339">
    <property type="entry name" value="CheB_methylest"/>
    <property type="match status" value="1"/>
</dbReference>
<dbReference type="InterPro" id="IPR035909">
    <property type="entry name" value="CheB_C"/>
</dbReference>
<dbReference type="InterPro" id="IPR000673">
    <property type="entry name" value="Sig_transdc_resp-reg_Me-estase"/>
</dbReference>
<protein>
    <recommendedName>
        <fullName evidence="2">protein-glutamate methylesterase</fullName>
        <ecNumber evidence="2">3.1.1.61</ecNumber>
    </recommendedName>
</protein>
<dbReference type="PANTHER" id="PTHR42872:SF3">
    <property type="entry name" value="PROTEIN-GLUTAMATE METHYLESTERASE_PROTEIN-GLUTAMINE GLUTAMINASE 1"/>
    <property type="match status" value="1"/>
</dbReference>
<evidence type="ECO:0000313" key="7">
    <source>
        <dbReference type="Proteomes" id="UP001597128"/>
    </source>
</evidence>
<keyword evidence="4" id="KW-0145">Chemotaxis</keyword>
<feature type="active site" evidence="4">
    <location>
        <position position="49"/>
    </location>
</feature>
<name>A0ABW3F9Y2_9PROT</name>
<feature type="active site" evidence="4">
    <location>
        <position position="22"/>
    </location>
</feature>
<evidence type="ECO:0000256" key="4">
    <source>
        <dbReference type="PROSITE-ProRule" id="PRU00050"/>
    </source>
</evidence>
<keyword evidence="7" id="KW-1185">Reference proteome</keyword>
<keyword evidence="1 4" id="KW-0378">Hydrolase</keyword>
<dbReference type="SUPFAM" id="SSF52738">
    <property type="entry name" value="Methylesterase CheB, C-terminal domain"/>
    <property type="match status" value="1"/>
</dbReference>
<accession>A0ABW3F9Y2</accession>
<dbReference type="PANTHER" id="PTHR42872">
    <property type="entry name" value="PROTEIN-GLUTAMATE METHYLESTERASE/PROTEIN-GLUTAMINE GLUTAMINASE"/>
    <property type="match status" value="1"/>
</dbReference>
<sequence length="203" mass="21959">MMNQPLADARLQAIQAIVVGASAGGIEAMMQIFSPLPLNYPLPIISVIHMPDNHDSHLAEVFQQWTRIKVQDAEDKAAIQQGRLYFAPAGYHLLVEQDATFSLSCEMPVNYSRPSIDLMMQTAAQAYGSGLLGILLTGANLDGALGMQSIKQHGGVTIVQAPLEAKSGTMPKEAIKLQTPDLIQGLTEIKNMLLRLGDMHAVQ</sequence>
<evidence type="ECO:0000256" key="3">
    <source>
        <dbReference type="ARBA" id="ARBA00048267"/>
    </source>
</evidence>
<comment type="catalytic activity">
    <reaction evidence="3">
        <text>[protein]-L-glutamate 5-O-methyl ester + H2O = L-glutamyl-[protein] + methanol + H(+)</text>
        <dbReference type="Rhea" id="RHEA:23236"/>
        <dbReference type="Rhea" id="RHEA-COMP:10208"/>
        <dbReference type="Rhea" id="RHEA-COMP:10311"/>
        <dbReference type="ChEBI" id="CHEBI:15377"/>
        <dbReference type="ChEBI" id="CHEBI:15378"/>
        <dbReference type="ChEBI" id="CHEBI:17790"/>
        <dbReference type="ChEBI" id="CHEBI:29973"/>
        <dbReference type="ChEBI" id="CHEBI:82795"/>
        <dbReference type="EC" id="3.1.1.61"/>
    </reaction>
</comment>
<evidence type="ECO:0000313" key="6">
    <source>
        <dbReference type="EMBL" id="MFD0914473.1"/>
    </source>
</evidence>
<feature type="active site" evidence="4">
    <location>
        <position position="142"/>
    </location>
</feature>
<dbReference type="EC" id="3.1.1.61" evidence="2"/>
<dbReference type="EMBL" id="JBHTKB010000003">
    <property type="protein sequence ID" value="MFD0914473.1"/>
    <property type="molecule type" value="Genomic_DNA"/>
</dbReference>
<dbReference type="Gene3D" id="3.40.50.180">
    <property type="entry name" value="Methylesterase CheB, C-terminal domain"/>
    <property type="match status" value="1"/>
</dbReference>
<dbReference type="CDD" id="cd16433">
    <property type="entry name" value="CheB"/>
    <property type="match status" value="1"/>
</dbReference>
<dbReference type="Proteomes" id="UP001597128">
    <property type="component" value="Unassembled WGS sequence"/>
</dbReference>
<reference evidence="7" key="1">
    <citation type="journal article" date="2019" name="Int. J. Syst. Evol. Microbiol.">
        <title>The Global Catalogue of Microorganisms (GCM) 10K type strain sequencing project: providing services to taxonomists for standard genome sequencing and annotation.</title>
        <authorList>
            <consortium name="The Broad Institute Genomics Platform"/>
            <consortium name="The Broad Institute Genome Sequencing Center for Infectious Disease"/>
            <person name="Wu L."/>
            <person name="Ma J."/>
        </authorList>
    </citation>
    <scope>NUCLEOTIDE SEQUENCE [LARGE SCALE GENOMIC DNA]</scope>
    <source>
        <strain evidence="7">CCUG 58412</strain>
    </source>
</reference>
<gene>
    <name evidence="6" type="ORF">ACFQ1Z_13005</name>
</gene>